<dbReference type="InterPro" id="IPR001387">
    <property type="entry name" value="Cro/C1-type_HTH"/>
</dbReference>
<dbReference type="Pfam" id="PF13443">
    <property type="entry name" value="HTH_26"/>
    <property type="match status" value="1"/>
</dbReference>
<evidence type="ECO:0000313" key="3">
    <source>
        <dbReference type="Proteomes" id="UP000294865"/>
    </source>
</evidence>
<reference evidence="2 3" key="1">
    <citation type="submission" date="2019-01" db="EMBL/GenBank/DDBJ databases">
        <title>Draft genome sequences of Macrococcus caseolyticus, Macrococcus canis, Macrococcus bohemicus and Macrococcus goetzii.</title>
        <authorList>
            <person name="Mazhar S."/>
            <person name="Altermann E."/>
            <person name="Hill C."/>
            <person name="Mcauliffe O."/>
        </authorList>
    </citation>
    <scope>NUCLEOTIDE SEQUENCE [LARGE SCALE GENOMIC DNA]</scope>
    <source>
        <strain evidence="2 3">DPC7162</strain>
    </source>
</reference>
<dbReference type="InterPro" id="IPR010982">
    <property type="entry name" value="Lambda_DNA-bd_dom_sf"/>
</dbReference>
<gene>
    <name evidence="2" type="ORF">ETI04_09665</name>
</gene>
<dbReference type="Gene3D" id="1.10.260.40">
    <property type="entry name" value="lambda repressor-like DNA-binding domains"/>
    <property type="match status" value="1"/>
</dbReference>
<proteinExistence type="predicted"/>
<evidence type="ECO:0000259" key="1">
    <source>
        <dbReference type="Pfam" id="PF13443"/>
    </source>
</evidence>
<dbReference type="AlphaFoldDB" id="A0A4R6C3T0"/>
<organism evidence="2 3">
    <name type="scientific">Macrococcoides canis</name>
    <dbReference type="NCBI Taxonomy" id="1855823"/>
    <lineage>
        <taxon>Bacteria</taxon>
        <taxon>Bacillati</taxon>
        <taxon>Bacillota</taxon>
        <taxon>Bacilli</taxon>
        <taxon>Bacillales</taxon>
        <taxon>Staphylococcaceae</taxon>
        <taxon>Macrococcoides</taxon>
    </lineage>
</organism>
<comment type="caution">
    <text evidence="2">The sequence shown here is derived from an EMBL/GenBank/DDBJ whole genome shotgun (WGS) entry which is preliminary data.</text>
</comment>
<evidence type="ECO:0000313" key="2">
    <source>
        <dbReference type="EMBL" id="TDM16165.1"/>
    </source>
</evidence>
<protein>
    <submittedName>
        <fullName evidence="2">XRE family transcriptional regulator</fullName>
    </submittedName>
</protein>
<sequence length="81" mass="9167">MKNSLSLILGAKRLKIAKVSVDTGISRTTLHGLYYETTKNPDTKTVTKLCSYLEITPNQFYGIDPYVEKETSIKRIKKEAN</sequence>
<dbReference type="GO" id="GO:0003677">
    <property type="term" value="F:DNA binding"/>
    <property type="evidence" value="ECO:0007669"/>
    <property type="project" value="InterPro"/>
</dbReference>
<dbReference type="EMBL" id="SDQG01000006">
    <property type="protein sequence ID" value="TDM16165.1"/>
    <property type="molecule type" value="Genomic_DNA"/>
</dbReference>
<dbReference type="RefSeq" id="WP_133420212.1">
    <property type="nucleotide sequence ID" value="NZ_SDGR01000002.1"/>
</dbReference>
<name>A0A4R6C3T0_9STAP</name>
<dbReference type="SUPFAM" id="SSF47413">
    <property type="entry name" value="lambda repressor-like DNA-binding domains"/>
    <property type="match status" value="1"/>
</dbReference>
<accession>A0A4R6C3T0</accession>
<dbReference type="Proteomes" id="UP000294865">
    <property type="component" value="Unassembled WGS sequence"/>
</dbReference>
<feature type="domain" description="HTH cro/C1-type" evidence="1">
    <location>
        <begin position="5"/>
        <end position="63"/>
    </location>
</feature>